<keyword evidence="5" id="KW-0819">tRNA processing</keyword>
<keyword evidence="7" id="KW-0547">Nucleotide-binding</keyword>
<dbReference type="RefSeq" id="WP_150495983.1">
    <property type="nucleotide sequence ID" value="NZ_BMFA01000005.1"/>
</dbReference>
<evidence type="ECO:0000256" key="3">
    <source>
        <dbReference type="ARBA" id="ARBA00019010"/>
    </source>
</evidence>
<evidence type="ECO:0000313" key="12">
    <source>
        <dbReference type="EMBL" id="GGB47316.1"/>
    </source>
</evidence>
<name>A0A916X036_9HYPH</name>
<keyword evidence="13" id="KW-1185">Reference proteome</keyword>
<accession>A0A916X036</accession>
<keyword evidence="6" id="KW-0479">Metal-binding</keyword>
<feature type="domain" description="Aminoglycoside phosphotransferase" evidence="11">
    <location>
        <begin position="183"/>
        <end position="430"/>
    </location>
</feature>
<dbReference type="PANTHER" id="PTHR33540:SF2">
    <property type="entry name" value="TRNA THREONYLCARBAMOYLADENOSINE BIOSYNTHESIS PROTEIN TSAE"/>
    <property type="match status" value="1"/>
</dbReference>
<dbReference type="SUPFAM" id="SSF52540">
    <property type="entry name" value="P-loop containing nucleoside triphosphate hydrolases"/>
    <property type="match status" value="1"/>
</dbReference>
<evidence type="ECO:0000256" key="4">
    <source>
        <dbReference type="ARBA" id="ARBA00022490"/>
    </source>
</evidence>
<evidence type="ECO:0000256" key="9">
    <source>
        <dbReference type="ARBA" id="ARBA00022842"/>
    </source>
</evidence>
<comment type="similarity">
    <text evidence="2">Belongs to the TsaE family.</text>
</comment>
<dbReference type="Proteomes" id="UP000605148">
    <property type="component" value="Unassembled WGS sequence"/>
</dbReference>
<dbReference type="NCBIfam" id="TIGR00150">
    <property type="entry name" value="T6A_YjeE"/>
    <property type="match status" value="1"/>
</dbReference>
<reference evidence="12" key="2">
    <citation type="submission" date="2020-09" db="EMBL/GenBank/DDBJ databases">
        <authorList>
            <person name="Sun Q."/>
            <person name="Zhou Y."/>
        </authorList>
    </citation>
    <scope>NUCLEOTIDE SEQUENCE</scope>
    <source>
        <strain evidence="12">CGMCC 1.12426</strain>
    </source>
</reference>
<dbReference type="OrthoDB" id="9809275at2"/>
<dbReference type="GO" id="GO:0005524">
    <property type="term" value="F:ATP binding"/>
    <property type="evidence" value="ECO:0007669"/>
    <property type="project" value="UniProtKB-KW"/>
</dbReference>
<protein>
    <recommendedName>
        <fullName evidence="3">tRNA threonylcarbamoyladenosine biosynthesis protein TsaE</fullName>
    </recommendedName>
    <alternativeName>
        <fullName evidence="10">t(6)A37 threonylcarbamoyladenosine biosynthesis protein TsaE</fullName>
    </alternativeName>
</protein>
<dbReference type="Pfam" id="PF02367">
    <property type="entry name" value="TsaE"/>
    <property type="match status" value="1"/>
</dbReference>
<dbReference type="InterPro" id="IPR002575">
    <property type="entry name" value="Aminoglycoside_PTrfase"/>
</dbReference>
<dbReference type="GO" id="GO:0046872">
    <property type="term" value="F:metal ion binding"/>
    <property type="evidence" value="ECO:0007669"/>
    <property type="project" value="UniProtKB-KW"/>
</dbReference>
<evidence type="ECO:0000256" key="8">
    <source>
        <dbReference type="ARBA" id="ARBA00022840"/>
    </source>
</evidence>
<evidence type="ECO:0000256" key="6">
    <source>
        <dbReference type="ARBA" id="ARBA00022723"/>
    </source>
</evidence>
<evidence type="ECO:0000256" key="5">
    <source>
        <dbReference type="ARBA" id="ARBA00022694"/>
    </source>
</evidence>
<keyword evidence="9" id="KW-0460">Magnesium</keyword>
<evidence type="ECO:0000256" key="7">
    <source>
        <dbReference type="ARBA" id="ARBA00022741"/>
    </source>
</evidence>
<keyword evidence="4" id="KW-0963">Cytoplasm</keyword>
<dbReference type="EMBL" id="BMFA01000005">
    <property type="protein sequence ID" value="GGB47316.1"/>
    <property type="molecule type" value="Genomic_DNA"/>
</dbReference>
<dbReference type="PANTHER" id="PTHR33540">
    <property type="entry name" value="TRNA THREONYLCARBAMOYLADENOSINE BIOSYNTHESIS PROTEIN TSAE"/>
    <property type="match status" value="1"/>
</dbReference>
<dbReference type="AlphaFoldDB" id="A0A916X036"/>
<dbReference type="GO" id="GO:0005737">
    <property type="term" value="C:cytoplasm"/>
    <property type="evidence" value="ECO:0007669"/>
    <property type="project" value="UniProtKB-SubCell"/>
</dbReference>
<evidence type="ECO:0000259" key="11">
    <source>
        <dbReference type="Pfam" id="PF01636"/>
    </source>
</evidence>
<dbReference type="GO" id="GO:0002949">
    <property type="term" value="P:tRNA threonylcarbamoyladenosine modification"/>
    <property type="evidence" value="ECO:0007669"/>
    <property type="project" value="InterPro"/>
</dbReference>
<evidence type="ECO:0000313" key="13">
    <source>
        <dbReference type="Proteomes" id="UP000605148"/>
    </source>
</evidence>
<gene>
    <name evidence="12" type="ORF">GCM10011316_19270</name>
</gene>
<dbReference type="InterPro" id="IPR003442">
    <property type="entry name" value="T6A_TsaE"/>
</dbReference>
<dbReference type="Gene3D" id="3.40.50.300">
    <property type="entry name" value="P-loop containing nucleotide triphosphate hydrolases"/>
    <property type="match status" value="1"/>
</dbReference>
<dbReference type="Gene3D" id="3.90.1200.10">
    <property type="match status" value="1"/>
</dbReference>
<keyword evidence="8" id="KW-0067">ATP-binding</keyword>
<dbReference type="InterPro" id="IPR011009">
    <property type="entry name" value="Kinase-like_dom_sf"/>
</dbReference>
<dbReference type="Pfam" id="PF01636">
    <property type="entry name" value="APH"/>
    <property type="match status" value="1"/>
</dbReference>
<dbReference type="Gene3D" id="3.30.200.20">
    <property type="entry name" value="Phosphorylase Kinase, domain 1"/>
    <property type="match status" value="1"/>
</dbReference>
<evidence type="ECO:0000256" key="10">
    <source>
        <dbReference type="ARBA" id="ARBA00032441"/>
    </source>
</evidence>
<dbReference type="SUPFAM" id="SSF56112">
    <property type="entry name" value="Protein kinase-like (PK-like)"/>
    <property type="match status" value="1"/>
</dbReference>
<evidence type="ECO:0000256" key="2">
    <source>
        <dbReference type="ARBA" id="ARBA00007599"/>
    </source>
</evidence>
<comment type="subcellular location">
    <subcellularLocation>
        <location evidence="1">Cytoplasm</location>
    </subcellularLocation>
</comment>
<dbReference type="InterPro" id="IPR027417">
    <property type="entry name" value="P-loop_NTPase"/>
</dbReference>
<evidence type="ECO:0000256" key="1">
    <source>
        <dbReference type="ARBA" id="ARBA00004496"/>
    </source>
</evidence>
<sequence length="514" mass="56349">MPNQAPVQLNNPFLSVSLPDEAATRRLAEDLAAILKPADLVLLSGDLGAGKSTFARAILRARANDDELEVPSPTFTLVQAYELPQFPVSHLDLYRLEEPGEVLELGLDDALETGAALVEWPEMALGYLPDPCLWLQLTCDPDGDARTAEFQSACPDWRARLERTRQIRSMADAAGLAEGRRQLLKGDASSRRFERITGPVTSAIVMDWAPATGAAATPEALAYNESVHRAPDCRSVLALAAELRRNGFPAPAVLNADADQGLLVLEDFGDETIAPDGTPDPLRYRSAIDLLAKLHATRLPSTIDYSDGGTYRIPGYSREALITEALLCCDHFVPWKRGQACPPNRRAAFCEIWDRAFKEISGSETGWVLRDYHSPNILWRGNEAGLGGLGLIDFQDAVIGPTAYDVASLTFDARVDVPEALETVLKNAYLSARNQNGPVLDSDLFDTAYGVMAAQRCTKILGIFVRLAERDGKADYLRHIPRLIGYMHRILSHPVLGDLKTWFENDMLLDNAAD</sequence>
<comment type="caution">
    <text evidence="12">The sequence shown here is derived from an EMBL/GenBank/DDBJ whole genome shotgun (WGS) entry which is preliminary data.</text>
</comment>
<proteinExistence type="inferred from homology"/>
<organism evidence="12 13">
    <name type="scientific">Roseibium aquae</name>
    <dbReference type="NCBI Taxonomy" id="1323746"/>
    <lineage>
        <taxon>Bacteria</taxon>
        <taxon>Pseudomonadati</taxon>
        <taxon>Pseudomonadota</taxon>
        <taxon>Alphaproteobacteria</taxon>
        <taxon>Hyphomicrobiales</taxon>
        <taxon>Stappiaceae</taxon>
        <taxon>Roseibium</taxon>
    </lineage>
</organism>
<reference evidence="12" key="1">
    <citation type="journal article" date="2014" name="Int. J. Syst. Evol. Microbiol.">
        <title>Complete genome sequence of Corynebacterium casei LMG S-19264T (=DSM 44701T), isolated from a smear-ripened cheese.</title>
        <authorList>
            <consortium name="US DOE Joint Genome Institute (JGI-PGF)"/>
            <person name="Walter F."/>
            <person name="Albersmeier A."/>
            <person name="Kalinowski J."/>
            <person name="Ruckert C."/>
        </authorList>
    </citation>
    <scope>NUCLEOTIDE SEQUENCE</scope>
    <source>
        <strain evidence="12">CGMCC 1.12426</strain>
    </source>
</reference>